<evidence type="ECO:0000256" key="2">
    <source>
        <dbReference type="PROSITE-ProRule" id="PRU01379"/>
    </source>
</evidence>
<evidence type="ECO:0000259" key="3">
    <source>
        <dbReference type="PROSITE" id="PS52035"/>
    </source>
</evidence>
<evidence type="ECO:0000313" key="4">
    <source>
        <dbReference type="Proteomes" id="UP000095283"/>
    </source>
</evidence>
<dbReference type="PROSITE" id="PS52035">
    <property type="entry name" value="PEPTIDASE_M14"/>
    <property type="match status" value="1"/>
</dbReference>
<feature type="domain" description="Peptidase M14" evidence="3">
    <location>
        <begin position="3"/>
        <end position="85"/>
    </location>
</feature>
<dbReference type="WBParaSite" id="Hba_07973">
    <property type="protein sequence ID" value="Hba_07973"/>
    <property type="gene ID" value="Hba_07973"/>
</dbReference>
<comment type="similarity">
    <text evidence="1 2">Belongs to the peptidase M14 family.</text>
</comment>
<accession>A0A1I7WS54</accession>
<dbReference type="GO" id="GO:0008270">
    <property type="term" value="F:zinc ion binding"/>
    <property type="evidence" value="ECO:0007669"/>
    <property type="project" value="InterPro"/>
</dbReference>
<name>A0A1I7WS54_HETBA</name>
<evidence type="ECO:0000313" key="5">
    <source>
        <dbReference type="WBParaSite" id="Hba_07973"/>
    </source>
</evidence>
<dbReference type="InterPro" id="IPR000834">
    <property type="entry name" value="Peptidase_M14"/>
</dbReference>
<dbReference type="MEROPS" id="M14.A23"/>
<dbReference type="GO" id="GO:0004181">
    <property type="term" value="F:metallocarboxypeptidase activity"/>
    <property type="evidence" value="ECO:0007669"/>
    <property type="project" value="InterPro"/>
</dbReference>
<proteinExistence type="inferred from homology"/>
<sequence length="85" mass="9846">MGEYYSYNTICNWMKRIAERIPEIAEVIDIGTTSEGRSILGLKITKFNSDNFNSSQKVISFIYLTSFLHQTTYHSSYPYGVKTIY</sequence>
<dbReference type="Proteomes" id="UP000095283">
    <property type="component" value="Unplaced"/>
</dbReference>
<keyword evidence="4" id="KW-1185">Reference proteome</keyword>
<dbReference type="SUPFAM" id="SSF53187">
    <property type="entry name" value="Zn-dependent exopeptidases"/>
    <property type="match status" value="1"/>
</dbReference>
<comment type="caution">
    <text evidence="2">Lacks conserved residue(s) required for the propagation of feature annotation.</text>
</comment>
<evidence type="ECO:0000256" key="1">
    <source>
        <dbReference type="ARBA" id="ARBA00005988"/>
    </source>
</evidence>
<dbReference type="Gene3D" id="3.40.630.10">
    <property type="entry name" value="Zn peptidases"/>
    <property type="match status" value="1"/>
</dbReference>
<dbReference type="AlphaFoldDB" id="A0A1I7WS54"/>
<dbReference type="GO" id="GO:0006508">
    <property type="term" value="P:proteolysis"/>
    <property type="evidence" value="ECO:0007669"/>
    <property type="project" value="InterPro"/>
</dbReference>
<dbReference type="Pfam" id="PF00246">
    <property type="entry name" value="Peptidase_M14"/>
    <property type="match status" value="1"/>
</dbReference>
<protein>
    <submittedName>
        <fullName evidence="5">Peptidase_M14 domain-containing protein</fullName>
    </submittedName>
</protein>
<reference evidence="5" key="1">
    <citation type="submission" date="2016-11" db="UniProtKB">
        <authorList>
            <consortium name="WormBaseParasite"/>
        </authorList>
    </citation>
    <scope>IDENTIFICATION</scope>
</reference>
<organism evidence="4 5">
    <name type="scientific">Heterorhabditis bacteriophora</name>
    <name type="common">Entomopathogenic nematode worm</name>
    <dbReference type="NCBI Taxonomy" id="37862"/>
    <lineage>
        <taxon>Eukaryota</taxon>
        <taxon>Metazoa</taxon>
        <taxon>Ecdysozoa</taxon>
        <taxon>Nematoda</taxon>
        <taxon>Chromadorea</taxon>
        <taxon>Rhabditida</taxon>
        <taxon>Rhabditina</taxon>
        <taxon>Rhabditomorpha</taxon>
        <taxon>Strongyloidea</taxon>
        <taxon>Heterorhabditidae</taxon>
        <taxon>Heterorhabditis</taxon>
    </lineage>
</organism>